<keyword evidence="2" id="KW-1185">Reference proteome</keyword>
<sequence length="75" mass="8377">VIMMQLHSYFISSQQFQFIRVDIISTSLSTPENSICIYDVDYSQYSSTLSLSTTPPPSYEVALTDPPPPLPPCDC</sequence>
<accession>A0A9N9H629</accession>
<dbReference type="Proteomes" id="UP000789739">
    <property type="component" value="Unassembled WGS sequence"/>
</dbReference>
<dbReference type="AlphaFoldDB" id="A0A9N9H629"/>
<name>A0A9N9H629_9GLOM</name>
<reference evidence="1" key="1">
    <citation type="submission" date="2021-06" db="EMBL/GenBank/DDBJ databases">
        <authorList>
            <person name="Kallberg Y."/>
            <person name="Tangrot J."/>
            <person name="Rosling A."/>
        </authorList>
    </citation>
    <scope>NUCLEOTIDE SEQUENCE</scope>
    <source>
        <strain evidence="1">BR232B</strain>
    </source>
</reference>
<evidence type="ECO:0000313" key="2">
    <source>
        <dbReference type="Proteomes" id="UP000789739"/>
    </source>
</evidence>
<feature type="non-terminal residue" evidence="1">
    <location>
        <position position="1"/>
    </location>
</feature>
<dbReference type="EMBL" id="CAJVPI010002819">
    <property type="protein sequence ID" value="CAG8649954.1"/>
    <property type="molecule type" value="Genomic_DNA"/>
</dbReference>
<evidence type="ECO:0000313" key="1">
    <source>
        <dbReference type="EMBL" id="CAG8649954.1"/>
    </source>
</evidence>
<proteinExistence type="predicted"/>
<protein>
    <submittedName>
        <fullName evidence="1">2416_t:CDS:1</fullName>
    </submittedName>
</protein>
<comment type="caution">
    <text evidence="1">The sequence shown here is derived from an EMBL/GenBank/DDBJ whole genome shotgun (WGS) entry which is preliminary data.</text>
</comment>
<gene>
    <name evidence="1" type="ORF">PBRASI_LOCUS10216</name>
</gene>
<organism evidence="1 2">
    <name type="scientific">Paraglomus brasilianum</name>
    <dbReference type="NCBI Taxonomy" id="144538"/>
    <lineage>
        <taxon>Eukaryota</taxon>
        <taxon>Fungi</taxon>
        <taxon>Fungi incertae sedis</taxon>
        <taxon>Mucoromycota</taxon>
        <taxon>Glomeromycotina</taxon>
        <taxon>Glomeromycetes</taxon>
        <taxon>Paraglomerales</taxon>
        <taxon>Paraglomeraceae</taxon>
        <taxon>Paraglomus</taxon>
    </lineage>
</organism>